<evidence type="ECO:0000256" key="8">
    <source>
        <dbReference type="ARBA" id="ARBA00023242"/>
    </source>
</evidence>
<sequence length="436" mass="50166">MWRTPVQYIQAIKHTSVTRLFIGQSATKRRMESMIGGQCAMCGYNALVKHDGYMVCEECGTISNEDMITSEFQDYEGYQSASQNKWIMNDKKKHLAHFDGKVPDGKREGLSHIKIYSKLLTFSSDMVERAENMFSILYKDEEVIHKVMEAKEALSSACLFVEGRKFGHVISIKEFSKVTGVKVGLLVKAINLIKRKFFITLPKTTISEMSVEIAFKNNIEPDVRRAAQEIISLCDRAWLVTGRQPQKIIWAAFYIAVKSNSLDENRKLTQTNFLKNHGQKFNVQDKERLNEILEILKDIGDTIPWASNKNKKDFVYHNLNDILKYSKMALMEKRMKFLREMENSQNIQNGDSDESTCHKRKLQSGDEENIDIFQPPILKKVRLTVNEDRTIPPSINVDCDIEDLGSDIDEELDGYLRSPEEVKQMEIARALIIDKQ</sequence>
<evidence type="ECO:0000256" key="5">
    <source>
        <dbReference type="ARBA" id="ARBA00022833"/>
    </source>
</evidence>
<feature type="domain" description="BRF2-like C-terminal" evidence="9">
    <location>
        <begin position="209"/>
        <end position="326"/>
    </location>
</feature>
<keyword evidence="4" id="KW-0863">Zinc-finger</keyword>
<dbReference type="SUPFAM" id="SSF47954">
    <property type="entry name" value="Cyclin-like"/>
    <property type="match status" value="2"/>
</dbReference>
<evidence type="ECO:0000256" key="1">
    <source>
        <dbReference type="ARBA" id="ARBA00004123"/>
    </source>
</evidence>
<keyword evidence="7" id="KW-0804">Transcription</keyword>
<evidence type="ECO:0000256" key="6">
    <source>
        <dbReference type="ARBA" id="ARBA00023015"/>
    </source>
</evidence>
<dbReference type="GO" id="GO:0070897">
    <property type="term" value="P:transcription preinitiation complex assembly"/>
    <property type="evidence" value="ECO:0007669"/>
    <property type="project" value="InterPro"/>
</dbReference>
<dbReference type="GO" id="GO:0008270">
    <property type="term" value="F:zinc ion binding"/>
    <property type="evidence" value="ECO:0007669"/>
    <property type="project" value="UniProtKB-KW"/>
</dbReference>
<dbReference type="InterPro" id="IPR000812">
    <property type="entry name" value="TFIIB"/>
</dbReference>
<keyword evidence="8" id="KW-0539">Nucleus</keyword>
<keyword evidence="6" id="KW-0805">Transcription regulation</keyword>
<name>A0A6J8DEC5_MYTCO</name>
<keyword evidence="3" id="KW-0479">Metal-binding</keyword>
<dbReference type="PANTHER" id="PTHR11618:SF4">
    <property type="entry name" value="TRANSCRIPTION FACTOR IIIB 90 KDA SUBUNIT"/>
    <property type="match status" value="1"/>
</dbReference>
<protein>
    <submittedName>
        <fullName evidence="10">BRF2</fullName>
    </submittedName>
</protein>
<dbReference type="GO" id="GO:0001006">
    <property type="term" value="F:RNA polymerase III type 3 promoter sequence-specific DNA binding"/>
    <property type="evidence" value="ECO:0007669"/>
    <property type="project" value="TreeGrafter"/>
</dbReference>
<dbReference type="GO" id="GO:0000126">
    <property type="term" value="C:transcription factor TFIIIB complex"/>
    <property type="evidence" value="ECO:0007669"/>
    <property type="project" value="TreeGrafter"/>
</dbReference>
<keyword evidence="11" id="KW-1185">Reference proteome</keyword>
<gene>
    <name evidence="10" type="ORF">MCOR_39612</name>
</gene>
<dbReference type="Pfam" id="PF21886">
    <property type="entry name" value="BRF2-like_C_cyclin_rpt"/>
    <property type="match status" value="1"/>
</dbReference>
<dbReference type="Proteomes" id="UP000507470">
    <property type="component" value="Unassembled WGS sequence"/>
</dbReference>
<dbReference type="AlphaFoldDB" id="A0A6J8DEC5"/>
<dbReference type="PANTHER" id="PTHR11618">
    <property type="entry name" value="TRANSCRIPTION INITIATION FACTOR IIB-RELATED"/>
    <property type="match status" value="1"/>
</dbReference>
<evidence type="ECO:0000256" key="3">
    <source>
        <dbReference type="ARBA" id="ARBA00022723"/>
    </source>
</evidence>
<comment type="subcellular location">
    <subcellularLocation>
        <location evidence="1">Nucleus</location>
    </subcellularLocation>
</comment>
<evidence type="ECO:0000256" key="7">
    <source>
        <dbReference type="ARBA" id="ARBA00023163"/>
    </source>
</evidence>
<evidence type="ECO:0000256" key="4">
    <source>
        <dbReference type="ARBA" id="ARBA00022771"/>
    </source>
</evidence>
<evidence type="ECO:0000313" key="11">
    <source>
        <dbReference type="Proteomes" id="UP000507470"/>
    </source>
</evidence>
<proteinExistence type="inferred from homology"/>
<keyword evidence="5" id="KW-0862">Zinc</keyword>
<dbReference type="GO" id="GO:0097550">
    <property type="term" value="C:transcription preinitiation complex"/>
    <property type="evidence" value="ECO:0007669"/>
    <property type="project" value="TreeGrafter"/>
</dbReference>
<evidence type="ECO:0000313" key="10">
    <source>
        <dbReference type="EMBL" id="CAC5405981.1"/>
    </source>
</evidence>
<dbReference type="GO" id="GO:0000995">
    <property type="term" value="F:RNA polymerase III general transcription initiation factor activity"/>
    <property type="evidence" value="ECO:0007669"/>
    <property type="project" value="TreeGrafter"/>
</dbReference>
<evidence type="ECO:0000256" key="2">
    <source>
        <dbReference type="ARBA" id="ARBA00010857"/>
    </source>
</evidence>
<dbReference type="Gene3D" id="1.10.472.170">
    <property type="match status" value="1"/>
</dbReference>
<dbReference type="InterPro" id="IPR054078">
    <property type="entry name" value="BRF2-like_C"/>
</dbReference>
<reference evidence="10 11" key="1">
    <citation type="submission" date="2020-06" db="EMBL/GenBank/DDBJ databases">
        <authorList>
            <person name="Li R."/>
            <person name="Bekaert M."/>
        </authorList>
    </citation>
    <scope>NUCLEOTIDE SEQUENCE [LARGE SCALE GENOMIC DNA]</scope>
    <source>
        <strain evidence="11">wild</strain>
    </source>
</reference>
<dbReference type="GO" id="GO:0005634">
    <property type="term" value="C:nucleus"/>
    <property type="evidence" value="ECO:0007669"/>
    <property type="project" value="UniProtKB-SubCell"/>
</dbReference>
<comment type="similarity">
    <text evidence="2">Belongs to the TFIIB family.</text>
</comment>
<accession>A0A6J8DEC5</accession>
<dbReference type="EMBL" id="CACVKT020007152">
    <property type="protein sequence ID" value="CAC5405981.1"/>
    <property type="molecule type" value="Genomic_DNA"/>
</dbReference>
<evidence type="ECO:0000259" key="9">
    <source>
        <dbReference type="Pfam" id="PF21886"/>
    </source>
</evidence>
<organism evidence="10 11">
    <name type="scientific">Mytilus coruscus</name>
    <name type="common">Sea mussel</name>
    <dbReference type="NCBI Taxonomy" id="42192"/>
    <lineage>
        <taxon>Eukaryota</taxon>
        <taxon>Metazoa</taxon>
        <taxon>Spiralia</taxon>
        <taxon>Lophotrochozoa</taxon>
        <taxon>Mollusca</taxon>
        <taxon>Bivalvia</taxon>
        <taxon>Autobranchia</taxon>
        <taxon>Pteriomorphia</taxon>
        <taxon>Mytilida</taxon>
        <taxon>Mytiloidea</taxon>
        <taxon>Mytilidae</taxon>
        <taxon>Mytilinae</taxon>
        <taxon>Mytilus</taxon>
    </lineage>
</organism>
<dbReference type="OrthoDB" id="2121711at2759"/>
<dbReference type="Gene3D" id="1.10.472.10">
    <property type="entry name" value="Cyclin-like"/>
    <property type="match status" value="1"/>
</dbReference>
<dbReference type="InterPro" id="IPR036915">
    <property type="entry name" value="Cyclin-like_sf"/>
</dbReference>